<proteinExistence type="predicted"/>
<keyword evidence="3" id="KW-1185">Reference proteome</keyword>
<dbReference type="AlphaFoldDB" id="A0AAD9XCZ9"/>
<dbReference type="Proteomes" id="UP001280121">
    <property type="component" value="Unassembled WGS sequence"/>
</dbReference>
<dbReference type="PANTHER" id="PTHR33384">
    <property type="entry name" value="EXPRESSED PROTEIN"/>
    <property type="match status" value="1"/>
</dbReference>
<comment type="caution">
    <text evidence="2">The sequence shown here is derived from an EMBL/GenBank/DDBJ whole genome shotgun (WGS) entry which is preliminary data.</text>
</comment>
<gene>
    <name evidence="2" type="ORF">Ddye_009983</name>
</gene>
<name>A0AAD9XCZ9_9ROSI</name>
<evidence type="ECO:0000313" key="3">
    <source>
        <dbReference type="Proteomes" id="UP001280121"/>
    </source>
</evidence>
<dbReference type="EMBL" id="JANJYI010000003">
    <property type="protein sequence ID" value="KAK2656931.1"/>
    <property type="molecule type" value="Genomic_DNA"/>
</dbReference>
<dbReference type="PANTHER" id="PTHR33384:SF17">
    <property type="entry name" value="VQ DOMAIN-CONTAINING PROTEIN"/>
    <property type="match status" value="1"/>
</dbReference>
<evidence type="ECO:0000313" key="2">
    <source>
        <dbReference type="EMBL" id="KAK2656931.1"/>
    </source>
</evidence>
<feature type="region of interest" description="Disordered" evidence="1">
    <location>
        <begin position="1"/>
        <end position="56"/>
    </location>
</feature>
<organism evidence="2 3">
    <name type="scientific">Dipteronia dyeriana</name>
    <dbReference type="NCBI Taxonomy" id="168575"/>
    <lineage>
        <taxon>Eukaryota</taxon>
        <taxon>Viridiplantae</taxon>
        <taxon>Streptophyta</taxon>
        <taxon>Embryophyta</taxon>
        <taxon>Tracheophyta</taxon>
        <taxon>Spermatophyta</taxon>
        <taxon>Magnoliopsida</taxon>
        <taxon>eudicotyledons</taxon>
        <taxon>Gunneridae</taxon>
        <taxon>Pentapetalae</taxon>
        <taxon>rosids</taxon>
        <taxon>malvids</taxon>
        <taxon>Sapindales</taxon>
        <taxon>Sapindaceae</taxon>
        <taxon>Hippocastanoideae</taxon>
        <taxon>Acereae</taxon>
        <taxon>Dipteronia</taxon>
    </lineage>
</organism>
<protein>
    <submittedName>
        <fullName evidence="2">Uncharacterized protein</fullName>
    </submittedName>
</protein>
<evidence type="ECO:0000256" key="1">
    <source>
        <dbReference type="SAM" id="MobiDB-lite"/>
    </source>
</evidence>
<sequence length="122" mass="13728">MQRFPAKKSNLFDSDTDPNHHHQPPLCPKPRRLKPSVPDFLKPPKCNKHNSQQQPTGILHLISDERVDVKDPTCNGTCTASCFAGSPPRRTDNPLIHDIKFVHQMELLSPFSRTKLSAPAQT</sequence>
<reference evidence="2" key="1">
    <citation type="journal article" date="2023" name="Plant J.">
        <title>Genome sequences and population genomics provide insights into the demographic history, inbreeding, and mutation load of two 'living fossil' tree species of Dipteronia.</title>
        <authorList>
            <person name="Feng Y."/>
            <person name="Comes H.P."/>
            <person name="Chen J."/>
            <person name="Zhu S."/>
            <person name="Lu R."/>
            <person name="Zhang X."/>
            <person name="Li P."/>
            <person name="Qiu J."/>
            <person name="Olsen K.M."/>
            <person name="Qiu Y."/>
        </authorList>
    </citation>
    <scope>NUCLEOTIDE SEQUENCE</scope>
    <source>
        <strain evidence="2">KIB01</strain>
    </source>
</reference>
<accession>A0AAD9XCZ9</accession>